<dbReference type="EMBL" id="MN739668">
    <property type="protein sequence ID" value="QHT19600.1"/>
    <property type="molecule type" value="Genomic_DNA"/>
</dbReference>
<dbReference type="AlphaFoldDB" id="A0A6C0DTA1"/>
<reference evidence="1" key="1">
    <citation type="journal article" date="2020" name="Nature">
        <title>Giant virus diversity and host interactions through global metagenomics.</title>
        <authorList>
            <person name="Schulz F."/>
            <person name="Roux S."/>
            <person name="Paez-Espino D."/>
            <person name="Jungbluth S."/>
            <person name="Walsh D.A."/>
            <person name="Denef V.J."/>
            <person name="McMahon K.D."/>
            <person name="Konstantinidis K.T."/>
            <person name="Eloe-Fadrosh E.A."/>
            <person name="Kyrpides N.C."/>
            <person name="Woyke T."/>
        </authorList>
    </citation>
    <scope>NUCLEOTIDE SEQUENCE</scope>
    <source>
        <strain evidence="1">GVMAG-M-3300023174-5</strain>
    </source>
</reference>
<name>A0A6C0DTA1_9ZZZZ</name>
<organism evidence="1">
    <name type="scientific">viral metagenome</name>
    <dbReference type="NCBI Taxonomy" id="1070528"/>
    <lineage>
        <taxon>unclassified sequences</taxon>
        <taxon>metagenomes</taxon>
        <taxon>organismal metagenomes</taxon>
    </lineage>
</organism>
<accession>A0A6C0DTA1</accession>
<protein>
    <submittedName>
        <fullName evidence="1">Uncharacterized protein</fullName>
    </submittedName>
</protein>
<proteinExistence type="predicted"/>
<sequence>MYILDKENVKYISLANDTNDILIENYNFKNDVDIFINSTKNMIIVEEHKKLINLC</sequence>
<evidence type="ECO:0000313" key="1">
    <source>
        <dbReference type="EMBL" id="QHT19600.1"/>
    </source>
</evidence>